<organism evidence="13 14">
    <name type="scientific">Aspergillus bombycis</name>
    <dbReference type="NCBI Taxonomy" id="109264"/>
    <lineage>
        <taxon>Eukaryota</taxon>
        <taxon>Fungi</taxon>
        <taxon>Dikarya</taxon>
        <taxon>Ascomycota</taxon>
        <taxon>Pezizomycotina</taxon>
        <taxon>Eurotiomycetes</taxon>
        <taxon>Eurotiomycetidae</taxon>
        <taxon>Eurotiales</taxon>
        <taxon>Aspergillaceae</taxon>
        <taxon>Aspergillus</taxon>
    </lineage>
</organism>
<dbReference type="GO" id="GO:0040029">
    <property type="term" value="P:epigenetic regulation of gene expression"/>
    <property type="evidence" value="ECO:0007669"/>
    <property type="project" value="TreeGrafter"/>
</dbReference>
<keyword evidence="3 8" id="KW-0378">Hydrolase</keyword>
<dbReference type="OrthoDB" id="1918432at2759"/>
<dbReference type="STRING" id="109264.A0A1F7ZW12"/>
<feature type="active site" description="Proton acceptor" evidence="9">
    <location>
        <position position="174"/>
    </location>
</feature>
<dbReference type="PIRSF" id="PIRSF037913">
    <property type="entry name" value="His_deacetylse_1"/>
    <property type="match status" value="1"/>
</dbReference>
<proteinExistence type="inferred from homology"/>
<dbReference type="Pfam" id="PF00850">
    <property type="entry name" value="Hist_deacetyl"/>
    <property type="match status" value="1"/>
</dbReference>
<dbReference type="PANTHER" id="PTHR10625:SF36">
    <property type="entry name" value="HISTONE DEACETYLASE 3"/>
    <property type="match status" value="1"/>
</dbReference>
<keyword evidence="5 8" id="KW-0805">Transcription regulation</keyword>
<feature type="binding site" evidence="10">
    <location>
        <position position="209"/>
    </location>
    <ligand>
        <name>a divalent metal cation</name>
        <dbReference type="ChEBI" id="CHEBI:60240"/>
    </ligand>
</feature>
<accession>A0A1F7ZW12</accession>
<dbReference type="RefSeq" id="XP_022387353.1">
    <property type="nucleotide sequence ID" value="XM_022535661.1"/>
</dbReference>
<dbReference type="Proteomes" id="UP000179179">
    <property type="component" value="Unassembled WGS sequence"/>
</dbReference>
<evidence type="ECO:0000256" key="5">
    <source>
        <dbReference type="ARBA" id="ARBA00023015"/>
    </source>
</evidence>
<evidence type="ECO:0000256" key="9">
    <source>
        <dbReference type="PIRSR" id="PIRSR037913-1"/>
    </source>
</evidence>
<keyword evidence="4 8" id="KW-0156">Chromatin regulator</keyword>
<comment type="similarity">
    <text evidence="8">Belongs to the histone deacetylase family. HD Type 1 subfamily.</text>
</comment>
<feature type="domain" description="Histone deacetylase" evidence="12">
    <location>
        <begin position="59"/>
        <end position="321"/>
    </location>
</feature>
<evidence type="ECO:0000256" key="8">
    <source>
        <dbReference type="PIRNR" id="PIRNR037913"/>
    </source>
</evidence>
<comment type="caution">
    <text evidence="13">The sequence shown here is derived from an EMBL/GenBank/DDBJ whole genome shotgun (WGS) entry which is preliminary data.</text>
</comment>
<evidence type="ECO:0000256" key="1">
    <source>
        <dbReference type="ARBA" id="ARBA00004123"/>
    </source>
</evidence>
<dbReference type="PRINTS" id="PR01270">
    <property type="entry name" value="HDASUPER"/>
</dbReference>
<keyword evidence="7 8" id="KW-0539">Nucleus</keyword>
<dbReference type="EC" id="3.5.1.98" evidence="2 8"/>
<evidence type="ECO:0000256" key="6">
    <source>
        <dbReference type="ARBA" id="ARBA00023163"/>
    </source>
</evidence>
<reference evidence="13 14" key="1">
    <citation type="journal article" date="2016" name="Genome Biol. Evol.">
        <title>Draft genome sequence of an aflatoxigenic Aspergillus species, A. bombycis.</title>
        <authorList>
            <person name="Moore G.G."/>
            <person name="Mack B.M."/>
            <person name="Beltz S.B."/>
            <person name="Gilbert M.K."/>
        </authorList>
    </citation>
    <scope>NUCLEOTIDE SEQUENCE [LARGE SCALE GENOMIC DNA]</scope>
    <source>
        <strain evidence="14">NRRL 26010</strain>
    </source>
</reference>
<dbReference type="PANTHER" id="PTHR10625">
    <property type="entry name" value="HISTONE DEACETYLASE HDAC1-RELATED"/>
    <property type="match status" value="1"/>
</dbReference>
<dbReference type="PRINTS" id="PR01271">
    <property type="entry name" value="HISDACETLASE"/>
</dbReference>
<feature type="compositionally biased region" description="Acidic residues" evidence="11">
    <location>
        <begin position="409"/>
        <end position="424"/>
    </location>
</feature>
<dbReference type="InterPro" id="IPR023801">
    <property type="entry name" value="His_deacetylse_dom"/>
</dbReference>
<evidence type="ECO:0000256" key="2">
    <source>
        <dbReference type="ARBA" id="ARBA00012111"/>
    </source>
</evidence>
<dbReference type="InterPro" id="IPR037138">
    <property type="entry name" value="His_deacetylse_dom_sf"/>
</dbReference>
<feature type="region of interest" description="Disordered" evidence="11">
    <location>
        <begin position="407"/>
        <end position="454"/>
    </location>
</feature>
<dbReference type="GO" id="GO:0070210">
    <property type="term" value="C:Rpd3L-Expanded complex"/>
    <property type="evidence" value="ECO:0007669"/>
    <property type="project" value="TreeGrafter"/>
</dbReference>
<dbReference type="InterPro" id="IPR003084">
    <property type="entry name" value="HDAC_I/II"/>
</dbReference>
<keyword evidence="14" id="KW-1185">Reference proteome</keyword>
<feature type="binding site" evidence="10">
    <location>
        <position position="303"/>
    </location>
    <ligand>
        <name>a divalent metal cation</name>
        <dbReference type="ChEBI" id="CHEBI:60240"/>
    </ligand>
</feature>
<gene>
    <name evidence="13" type="ORF">ABOM_008532</name>
</gene>
<evidence type="ECO:0000256" key="7">
    <source>
        <dbReference type="ARBA" id="ARBA00023242"/>
    </source>
</evidence>
<dbReference type="GeneID" id="34451922"/>
<dbReference type="Gene3D" id="3.40.800.20">
    <property type="entry name" value="Histone deacetylase domain"/>
    <property type="match status" value="1"/>
</dbReference>
<comment type="catalytic activity">
    <reaction evidence="8">
        <text>N(6)-acetyl-L-lysyl-[histone] + H2O = L-lysyl-[histone] + acetate</text>
        <dbReference type="Rhea" id="RHEA:58196"/>
        <dbReference type="Rhea" id="RHEA-COMP:9845"/>
        <dbReference type="Rhea" id="RHEA-COMP:11338"/>
        <dbReference type="ChEBI" id="CHEBI:15377"/>
        <dbReference type="ChEBI" id="CHEBI:29969"/>
        <dbReference type="ChEBI" id="CHEBI:30089"/>
        <dbReference type="ChEBI" id="CHEBI:61930"/>
        <dbReference type="EC" id="3.5.1.98"/>
    </reaction>
</comment>
<protein>
    <recommendedName>
        <fullName evidence="2 8">Histone deacetylase</fullName>
        <ecNumber evidence="2 8">3.5.1.98</ecNumber>
    </recommendedName>
</protein>
<dbReference type="GO" id="GO:0046872">
    <property type="term" value="F:metal ion binding"/>
    <property type="evidence" value="ECO:0007669"/>
    <property type="project" value="UniProtKB-KW"/>
</dbReference>
<comment type="subcellular location">
    <subcellularLocation>
        <location evidence="1 8">Nucleus</location>
    </subcellularLocation>
</comment>
<evidence type="ECO:0000256" key="11">
    <source>
        <dbReference type="SAM" id="MobiDB-lite"/>
    </source>
</evidence>
<name>A0A1F7ZW12_9EURO</name>
<evidence type="ECO:0000259" key="12">
    <source>
        <dbReference type="Pfam" id="PF00850"/>
    </source>
</evidence>
<dbReference type="SUPFAM" id="SSF52768">
    <property type="entry name" value="Arginase/deacetylase"/>
    <property type="match status" value="1"/>
</dbReference>
<dbReference type="InterPro" id="IPR023696">
    <property type="entry name" value="Ureohydrolase_dom_sf"/>
</dbReference>
<evidence type="ECO:0000313" key="13">
    <source>
        <dbReference type="EMBL" id="OGM43636.1"/>
    </source>
</evidence>
<dbReference type="EMBL" id="LYCR01000067">
    <property type="protein sequence ID" value="OGM43636.1"/>
    <property type="molecule type" value="Genomic_DNA"/>
</dbReference>
<feature type="binding site" evidence="10">
    <location>
        <position position="211"/>
    </location>
    <ligand>
        <name>a divalent metal cation</name>
        <dbReference type="ChEBI" id="CHEBI:60240"/>
    </ligand>
</feature>
<dbReference type="AlphaFoldDB" id="A0A1F7ZW12"/>
<evidence type="ECO:0000256" key="3">
    <source>
        <dbReference type="ARBA" id="ARBA00022801"/>
    </source>
</evidence>
<dbReference type="InterPro" id="IPR000286">
    <property type="entry name" value="HDACs"/>
</dbReference>
<evidence type="ECO:0000313" key="14">
    <source>
        <dbReference type="Proteomes" id="UP000179179"/>
    </source>
</evidence>
<keyword evidence="6 8" id="KW-0804">Transcription</keyword>
<dbReference type="GO" id="GO:0141221">
    <property type="term" value="F:histone deacetylase activity, hydrolytic mechanism"/>
    <property type="evidence" value="ECO:0007669"/>
    <property type="project" value="UniProtKB-EC"/>
</dbReference>
<evidence type="ECO:0000256" key="4">
    <source>
        <dbReference type="ARBA" id="ARBA00022853"/>
    </source>
</evidence>
<sequence>MARSAIVQEYAPPSSTPTLTLDHKTIHERQQNGIARPKGYRVSWHANPAVEPHHFGQSHPMKPWRLTLTKQLVMAYGMHHAMDLYLAREASYEEMAEFHKTDYLDFLRQVIPGDMENPEQGENIARFNFGDDCPIFDGLYNYCSLYAGGSIDAARKLCNNQSEIAINWSGGLHHAKKAEASGFCYVNDIVLGILQLLRLHPRVMYIDIDVHHGDGVEQAFWSTDRVLTVSFHKYDKDNFFPGTGALDSTGPTHPLNPGAHHAVNVPLHDGIDDESYIRLFREVVGSCISTYQPGAIVLQCGADSLGCDRLGCFNLNVAAHAPASPTSKPSDTIDPNIPETVAFRNHFGPDYSLFPPLSEMRKLENKNPRSYLSGLVQSIHEQLRYMQGAPSVQMSFIPPDILGLREDTEKEIEEQMEQQDEAREENEGGGSASKNSRRRELERGAGQRGELFSA</sequence>
<evidence type="ECO:0000256" key="10">
    <source>
        <dbReference type="PIRSR" id="PIRSR037913-3"/>
    </source>
</evidence>
<keyword evidence="10" id="KW-0479">Metal-binding</keyword>